<dbReference type="InterPro" id="IPR008927">
    <property type="entry name" value="6-PGluconate_DH-like_C_sf"/>
</dbReference>
<dbReference type="Pfam" id="PF01232">
    <property type="entry name" value="Mannitol_dh"/>
    <property type="match status" value="1"/>
</dbReference>
<dbReference type="InterPro" id="IPR013328">
    <property type="entry name" value="6PGD_dom2"/>
</dbReference>
<organism evidence="4 5">
    <name type="scientific">Aliiglaciecola lipolytica E3</name>
    <dbReference type="NCBI Taxonomy" id="1127673"/>
    <lineage>
        <taxon>Bacteria</taxon>
        <taxon>Pseudomonadati</taxon>
        <taxon>Pseudomonadota</taxon>
        <taxon>Gammaproteobacteria</taxon>
        <taxon>Alteromonadales</taxon>
        <taxon>Alteromonadaceae</taxon>
        <taxon>Aliiglaciecola</taxon>
    </lineage>
</organism>
<evidence type="ECO:0000313" key="5">
    <source>
        <dbReference type="Proteomes" id="UP000006334"/>
    </source>
</evidence>
<evidence type="ECO:0000259" key="3">
    <source>
        <dbReference type="Pfam" id="PF08125"/>
    </source>
</evidence>
<dbReference type="STRING" id="1127673.GLIP_1834"/>
<dbReference type="Gene3D" id="3.40.50.720">
    <property type="entry name" value="NAD(P)-binding Rossmann-like Domain"/>
    <property type="match status" value="1"/>
</dbReference>
<evidence type="ECO:0000259" key="2">
    <source>
        <dbReference type="Pfam" id="PF01232"/>
    </source>
</evidence>
<dbReference type="Gene3D" id="1.10.1040.10">
    <property type="entry name" value="N-(1-d-carboxylethyl)-l-norvaline Dehydrogenase, domain 2"/>
    <property type="match status" value="1"/>
</dbReference>
<dbReference type="InterPro" id="IPR013118">
    <property type="entry name" value="Mannitol_DH_C"/>
</dbReference>
<dbReference type="InterPro" id="IPR050988">
    <property type="entry name" value="Mannitol_DH/Oxidoreductase"/>
</dbReference>
<feature type="domain" description="Mannitol dehydrogenase N-terminal" evidence="2">
    <location>
        <begin position="29"/>
        <end position="274"/>
    </location>
</feature>
<dbReference type="SUPFAM" id="SSF51735">
    <property type="entry name" value="NAD(P)-binding Rossmann-fold domains"/>
    <property type="match status" value="1"/>
</dbReference>
<dbReference type="EMBL" id="BAEN01000037">
    <property type="protein sequence ID" value="GAC14463.1"/>
    <property type="molecule type" value="Genomic_DNA"/>
</dbReference>
<accession>K6YCV5</accession>
<dbReference type="PRINTS" id="PR00084">
    <property type="entry name" value="MTLDHDRGNASE"/>
</dbReference>
<dbReference type="GO" id="GO:0008866">
    <property type="term" value="F:fructuronate reductase activity"/>
    <property type="evidence" value="ECO:0007669"/>
    <property type="project" value="UniProtKB-EC"/>
</dbReference>
<dbReference type="EC" id="1.1.1.57" evidence="4"/>
<dbReference type="PANTHER" id="PTHR43362:SF1">
    <property type="entry name" value="MANNITOL DEHYDROGENASE 2-RELATED"/>
    <property type="match status" value="1"/>
</dbReference>
<dbReference type="AlphaFoldDB" id="K6YCV5"/>
<dbReference type="PANTHER" id="PTHR43362">
    <property type="entry name" value="MANNITOL DEHYDROGENASE DSF1-RELATED"/>
    <property type="match status" value="1"/>
</dbReference>
<reference evidence="4 5" key="1">
    <citation type="journal article" date="2017" name="Antonie Van Leeuwenhoek">
        <title>Rhizobium rhizosphaerae sp. nov., a novel species isolated from rice rhizosphere.</title>
        <authorList>
            <person name="Zhao J.J."/>
            <person name="Zhang J."/>
            <person name="Zhang R.J."/>
            <person name="Zhang C.W."/>
            <person name="Yin H.Q."/>
            <person name="Zhang X.X."/>
        </authorList>
    </citation>
    <scope>NUCLEOTIDE SEQUENCE [LARGE SCALE GENOMIC DNA]</scope>
    <source>
        <strain evidence="4 5">E3</strain>
    </source>
</reference>
<dbReference type="eggNOG" id="COG0246">
    <property type="taxonomic scope" value="Bacteria"/>
</dbReference>
<evidence type="ECO:0000256" key="1">
    <source>
        <dbReference type="ARBA" id="ARBA00023002"/>
    </source>
</evidence>
<evidence type="ECO:0000313" key="4">
    <source>
        <dbReference type="EMBL" id="GAC14463.1"/>
    </source>
</evidence>
<keyword evidence="5" id="KW-1185">Reference proteome</keyword>
<gene>
    <name evidence="4" type="primary">uxuB</name>
    <name evidence="4" type="ORF">GLIP_1834</name>
</gene>
<dbReference type="SUPFAM" id="SSF48179">
    <property type="entry name" value="6-phosphogluconate dehydrogenase C-terminal domain-like"/>
    <property type="match status" value="1"/>
</dbReference>
<proteinExistence type="predicted"/>
<sequence>MSGLNRHTLSELPRDVLKPQYDLNSTQRGIVHLGPGAFHRAHQAVYTDLAMSAEGGNWKIDGVSLRSKDLRDNIKAQDNLYSLMVLDDSPYVQVIGAFNQIFVLGEQRHQVMEALTDASTHIISLTVTEKGYCLNNKGELDWQNPDIKHDLAHRDIPKSSIGLLVAALEARFIQNKAELTIISCDNLSDNGDKLANAVITFANEISQNLANWIKENICFPNTMVDSITPATDDALKEQTKLKISVNDAWPIQRESFTQWVVEDKFSGPRPAWDKVGVTFTDDVHIYEKAKLRILNGTHSTLAYIGSLVDLETVYEAISISEFEQFIRQLLSQEILPSIDNATGMDLDEYANDIIKRYHNKHIRHFLTQIAWDGSQKIPFRILNTIRDNIKAERSIVLLCVPIAAWCLFLAKRTKEEHEIVDPLAEVLTGLVKKNVDSPLNLVDDILDLTAVFADLSANQKFRNTIKQHVVTLNMVNKSNLAGCLTQLKDGL</sequence>
<dbReference type="OrthoDB" id="271711at2"/>
<dbReference type="Pfam" id="PF08125">
    <property type="entry name" value="Mannitol_dh_C"/>
    <property type="match status" value="1"/>
</dbReference>
<name>K6YCV5_9ALTE</name>
<protein>
    <submittedName>
        <fullName evidence="4">Fructuronate reductase</fullName>
        <ecNumber evidence="4">1.1.1.57</ecNumber>
    </submittedName>
</protein>
<comment type="caution">
    <text evidence="4">The sequence shown here is derived from an EMBL/GenBank/DDBJ whole genome shotgun (WGS) entry which is preliminary data.</text>
</comment>
<keyword evidence="1 4" id="KW-0560">Oxidoreductase</keyword>
<dbReference type="RefSeq" id="WP_008844279.1">
    <property type="nucleotide sequence ID" value="NZ_BAEN01000037.1"/>
</dbReference>
<dbReference type="InterPro" id="IPR036291">
    <property type="entry name" value="NAD(P)-bd_dom_sf"/>
</dbReference>
<dbReference type="Proteomes" id="UP000006334">
    <property type="component" value="Unassembled WGS sequence"/>
</dbReference>
<dbReference type="InterPro" id="IPR013131">
    <property type="entry name" value="Mannitol_DH_N"/>
</dbReference>
<dbReference type="InterPro" id="IPR000669">
    <property type="entry name" value="Mannitol_DH"/>
</dbReference>
<feature type="domain" description="Mannitol dehydrogenase C-terminal" evidence="3">
    <location>
        <begin position="282"/>
        <end position="470"/>
    </location>
</feature>